<protein>
    <submittedName>
        <fullName evidence="2">DUF721 domain-containing protein</fullName>
    </submittedName>
</protein>
<dbReference type="EMBL" id="SHMC01000001">
    <property type="protein sequence ID" value="TAA28886.1"/>
    <property type="molecule type" value="Genomic_DNA"/>
</dbReference>
<proteinExistence type="predicted"/>
<dbReference type="AlphaFoldDB" id="A0A4Q8LHD4"/>
<dbReference type="Proteomes" id="UP000292627">
    <property type="component" value="Unassembled WGS sequence"/>
</dbReference>
<accession>A0A4Q8LHD4</accession>
<dbReference type="Pfam" id="PF05258">
    <property type="entry name" value="DciA"/>
    <property type="match status" value="1"/>
</dbReference>
<sequence length="158" mass="16386">MSMSQAKSQSRRPAAPVPALEAALASAAADPLRHAIRLDALEQQLRPCLPPALAAHCRLANVTGDRLVFVVDSPVWNAKLRLASAHLVEVARSLGLGINSVIARTSLQPLFQADTTGQAAGTGSPVARAALREAMEMLEASPAPGAGGTAGPRTRSKR</sequence>
<evidence type="ECO:0000256" key="1">
    <source>
        <dbReference type="SAM" id="MobiDB-lite"/>
    </source>
</evidence>
<gene>
    <name evidence="2" type="ORF">EA660_03590</name>
</gene>
<name>A0A4Q8LHD4_9GAMM</name>
<dbReference type="InterPro" id="IPR007922">
    <property type="entry name" value="DciA-like"/>
</dbReference>
<dbReference type="OrthoDB" id="5801779at2"/>
<reference evidence="2 3" key="1">
    <citation type="submission" date="2019-02" db="EMBL/GenBank/DDBJ databases">
        <title>WGS of Pseudoxanthomonas species novum from clinical isolates.</title>
        <authorList>
            <person name="Bernier A.-M."/>
            <person name="Bernard K."/>
            <person name="Vachon A."/>
        </authorList>
    </citation>
    <scope>NUCLEOTIDE SEQUENCE [LARGE SCALE GENOMIC DNA]</scope>
    <source>
        <strain evidence="2 3">NML171200</strain>
    </source>
</reference>
<organism evidence="2 3">
    <name type="scientific">Pseudoxanthomonas winnipegensis</name>
    <dbReference type="NCBI Taxonomy" id="2480810"/>
    <lineage>
        <taxon>Bacteria</taxon>
        <taxon>Pseudomonadati</taxon>
        <taxon>Pseudomonadota</taxon>
        <taxon>Gammaproteobacteria</taxon>
        <taxon>Lysobacterales</taxon>
        <taxon>Lysobacteraceae</taxon>
        <taxon>Pseudoxanthomonas</taxon>
    </lineage>
</organism>
<feature type="region of interest" description="Disordered" evidence="1">
    <location>
        <begin position="138"/>
        <end position="158"/>
    </location>
</feature>
<evidence type="ECO:0000313" key="2">
    <source>
        <dbReference type="EMBL" id="TAA28886.1"/>
    </source>
</evidence>
<evidence type="ECO:0000313" key="3">
    <source>
        <dbReference type="Proteomes" id="UP000292627"/>
    </source>
</evidence>
<comment type="caution">
    <text evidence="2">The sequence shown here is derived from an EMBL/GenBank/DDBJ whole genome shotgun (WGS) entry which is preliminary data.</text>
</comment>